<evidence type="ECO:0000313" key="2">
    <source>
        <dbReference type="EMBL" id="MCU4744430.1"/>
    </source>
</evidence>
<evidence type="ECO:0000313" key="3">
    <source>
        <dbReference type="Proteomes" id="UP001321018"/>
    </source>
</evidence>
<dbReference type="EMBL" id="JAOPKA010000028">
    <property type="protein sequence ID" value="MCU4744430.1"/>
    <property type="molecule type" value="Genomic_DNA"/>
</dbReference>
<protein>
    <submittedName>
        <fullName evidence="2">Uncharacterized protein</fullName>
    </submittedName>
</protein>
<feature type="transmembrane region" description="Helical" evidence="1">
    <location>
        <begin position="115"/>
        <end position="132"/>
    </location>
</feature>
<gene>
    <name evidence="2" type="ORF">OB960_23955</name>
</gene>
<accession>A0AAP2Z4K0</accession>
<keyword evidence="1" id="KW-0812">Transmembrane</keyword>
<organism evidence="2 3">
    <name type="scientific">Natronoglomus mannanivorans</name>
    <dbReference type="NCBI Taxonomy" id="2979990"/>
    <lineage>
        <taxon>Archaea</taxon>
        <taxon>Methanobacteriati</taxon>
        <taxon>Methanobacteriota</taxon>
        <taxon>Stenosarchaea group</taxon>
        <taxon>Halobacteria</taxon>
        <taxon>Halobacteriales</taxon>
        <taxon>Natrialbaceae</taxon>
        <taxon>Natronoglomus</taxon>
    </lineage>
</organism>
<proteinExistence type="predicted"/>
<sequence length="138" mass="14323">MAPSRVALAKGVATAAAVFVLFGVVSGLVSSLYVRMVETTLLDYAFLTLTAILAGAYVVQRESLAETACSSSSSGNRCAYGGAAGGFLAVACPSCNLILVSLVGSSALMTYFDPLRPLFGIVAIGLFGGIIYRRRRRS</sequence>
<comment type="caution">
    <text evidence="2">The sequence shown here is derived from an EMBL/GenBank/DDBJ whole genome shotgun (WGS) entry which is preliminary data.</text>
</comment>
<keyword evidence="1" id="KW-0472">Membrane</keyword>
<name>A0AAP2Z4K0_9EURY</name>
<feature type="transmembrane region" description="Helical" evidence="1">
    <location>
        <begin position="12"/>
        <end position="35"/>
    </location>
</feature>
<feature type="transmembrane region" description="Helical" evidence="1">
    <location>
        <begin position="41"/>
        <end position="59"/>
    </location>
</feature>
<feature type="transmembrane region" description="Helical" evidence="1">
    <location>
        <begin position="80"/>
        <end position="103"/>
    </location>
</feature>
<dbReference type="Proteomes" id="UP001321018">
    <property type="component" value="Unassembled WGS sequence"/>
</dbReference>
<dbReference type="RefSeq" id="WP_338006235.1">
    <property type="nucleotide sequence ID" value="NZ_JAOPKA010000028.1"/>
</dbReference>
<dbReference type="AlphaFoldDB" id="A0AAP2Z4K0"/>
<evidence type="ECO:0000256" key="1">
    <source>
        <dbReference type="SAM" id="Phobius"/>
    </source>
</evidence>
<reference evidence="2" key="1">
    <citation type="submission" date="2022-09" db="EMBL/GenBank/DDBJ databases">
        <title>Enrichment on poylsaccharides allowed isolation of novel metabolic and taxonomic groups of Haloarchaea.</title>
        <authorList>
            <person name="Sorokin D.Y."/>
            <person name="Elcheninov A.G."/>
            <person name="Khizhniak T.V."/>
            <person name="Kolganova T.V."/>
            <person name="Kublanov I.V."/>
        </authorList>
    </citation>
    <scope>NUCLEOTIDE SEQUENCE</scope>
    <source>
        <strain evidence="2">AArc-xg1-1</strain>
    </source>
</reference>
<keyword evidence="1" id="KW-1133">Transmembrane helix</keyword>